<name>A0A1J5HSF4_9BACT</name>
<dbReference type="EMBL" id="MNZO01000008">
    <property type="protein sequence ID" value="OIP87732.1"/>
    <property type="molecule type" value="Genomic_DNA"/>
</dbReference>
<comment type="caution">
    <text evidence="1">The sequence shown here is derived from an EMBL/GenBank/DDBJ whole genome shotgun (WGS) entry which is preliminary data.</text>
</comment>
<dbReference type="Proteomes" id="UP000182344">
    <property type="component" value="Unassembled WGS sequence"/>
</dbReference>
<evidence type="ECO:0000313" key="1">
    <source>
        <dbReference type="EMBL" id="OIP87732.1"/>
    </source>
</evidence>
<dbReference type="STRING" id="1805376.AUK05_00520"/>
<dbReference type="AlphaFoldDB" id="A0A1J5HSF4"/>
<reference evidence="1 2" key="1">
    <citation type="journal article" date="2016" name="Environ. Microbiol.">
        <title>Genomic resolution of a cold subsurface aquifer community provides metabolic insights for novel microbes adapted to high CO concentrations.</title>
        <authorList>
            <person name="Probst A.J."/>
            <person name="Castelle C.J."/>
            <person name="Singh A."/>
            <person name="Brown C.T."/>
            <person name="Anantharaman K."/>
            <person name="Sharon I."/>
            <person name="Hug L.A."/>
            <person name="Burstein D."/>
            <person name="Emerson J.B."/>
            <person name="Thomas B.C."/>
            <person name="Banfield J.F."/>
        </authorList>
    </citation>
    <scope>NUCLEOTIDE SEQUENCE [LARGE SCALE GENOMIC DNA]</scope>
    <source>
        <strain evidence="1">CG2_30_35_20</strain>
    </source>
</reference>
<protein>
    <submittedName>
        <fullName evidence="1">Uncharacterized protein</fullName>
    </submittedName>
</protein>
<organism evidence="1 2">
    <name type="scientific">Candidatus Shapirobacteria bacterium CG2_30_35_20</name>
    <dbReference type="NCBI Taxonomy" id="1805376"/>
    <lineage>
        <taxon>Bacteria</taxon>
        <taxon>Candidatus Shapironibacteriota</taxon>
    </lineage>
</organism>
<gene>
    <name evidence="1" type="ORF">AUK05_00520</name>
</gene>
<accession>A0A1J5HSF4</accession>
<sequence length="86" mass="10321">MVTQTMSVTQLREDIFDVVKATKINKQITEIMLHGEIMADLVPHVEKKKFDWDKYEKDMKEGLKYLRSVGWKENKNFRKSFKLAKW</sequence>
<proteinExistence type="predicted"/>
<evidence type="ECO:0000313" key="2">
    <source>
        <dbReference type="Proteomes" id="UP000182344"/>
    </source>
</evidence>